<proteinExistence type="predicted"/>
<evidence type="ECO:0000313" key="2">
    <source>
        <dbReference type="Proteomes" id="UP001154282"/>
    </source>
</evidence>
<reference evidence="1" key="1">
    <citation type="submission" date="2022-08" db="EMBL/GenBank/DDBJ databases">
        <authorList>
            <person name="Gutierrez-Valencia J."/>
        </authorList>
    </citation>
    <scope>NUCLEOTIDE SEQUENCE</scope>
</reference>
<sequence>MVEETSGTRNKGKPPRPLVTWIAISDSLVGVNALSQW</sequence>
<evidence type="ECO:0000313" key="1">
    <source>
        <dbReference type="EMBL" id="CAI0548181.1"/>
    </source>
</evidence>
<protein>
    <submittedName>
        <fullName evidence="1">Uncharacterized protein</fullName>
    </submittedName>
</protein>
<gene>
    <name evidence="1" type="ORF">LITE_LOCUS44677</name>
</gene>
<accession>A0AAV0QTD3</accession>
<dbReference type="AlphaFoldDB" id="A0AAV0QTD3"/>
<name>A0AAV0QTD3_9ROSI</name>
<dbReference type="EMBL" id="CAMGYJ010000010">
    <property type="protein sequence ID" value="CAI0548181.1"/>
    <property type="molecule type" value="Genomic_DNA"/>
</dbReference>
<dbReference type="Proteomes" id="UP001154282">
    <property type="component" value="Unassembled WGS sequence"/>
</dbReference>
<keyword evidence="2" id="KW-1185">Reference proteome</keyword>
<comment type="caution">
    <text evidence="1">The sequence shown here is derived from an EMBL/GenBank/DDBJ whole genome shotgun (WGS) entry which is preliminary data.</text>
</comment>
<organism evidence="1 2">
    <name type="scientific">Linum tenue</name>
    <dbReference type="NCBI Taxonomy" id="586396"/>
    <lineage>
        <taxon>Eukaryota</taxon>
        <taxon>Viridiplantae</taxon>
        <taxon>Streptophyta</taxon>
        <taxon>Embryophyta</taxon>
        <taxon>Tracheophyta</taxon>
        <taxon>Spermatophyta</taxon>
        <taxon>Magnoliopsida</taxon>
        <taxon>eudicotyledons</taxon>
        <taxon>Gunneridae</taxon>
        <taxon>Pentapetalae</taxon>
        <taxon>rosids</taxon>
        <taxon>fabids</taxon>
        <taxon>Malpighiales</taxon>
        <taxon>Linaceae</taxon>
        <taxon>Linum</taxon>
    </lineage>
</organism>